<dbReference type="Proteomes" id="UP000228945">
    <property type="component" value="Chromosome"/>
</dbReference>
<dbReference type="AlphaFoldDB" id="A0A2D2AZC5"/>
<dbReference type="InterPro" id="IPR058163">
    <property type="entry name" value="LysR-type_TF_proteobact-type"/>
</dbReference>
<dbReference type="PANTHER" id="PTHR30537:SF31">
    <property type="entry name" value="TRANSCRIPTIONAL REGULATOR, LYSR FAMILY"/>
    <property type="match status" value="1"/>
</dbReference>
<dbReference type="OrthoDB" id="9812435at2"/>
<dbReference type="SUPFAM" id="SSF46785">
    <property type="entry name" value="Winged helix' DNA-binding domain"/>
    <property type="match status" value="1"/>
</dbReference>
<dbReference type="InterPro" id="IPR000847">
    <property type="entry name" value="LysR_HTH_N"/>
</dbReference>
<evidence type="ECO:0000313" key="7">
    <source>
        <dbReference type="Proteomes" id="UP000228945"/>
    </source>
</evidence>
<dbReference type="KEGG" id="cmb:CSW64_13425"/>
<dbReference type="InterPro" id="IPR005119">
    <property type="entry name" value="LysR_subst-bd"/>
</dbReference>
<dbReference type="FunFam" id="1.10.10.10:FF:000001">
    <property type="entry name" value="LysR family transcriptional regulator"/>
    <property type="match status" value="1"/>
</dbReference>
<keyword evidence="3" id="KW-0238">DNA-binding</keyword>
<dbReference type="GO" id="GO:0003700">
    <property type="term" value="F:DNA-binding transcription factor activity"/>
    <property type="evidence" value="ECO:0007669"/>
    <property type="project" value="InterPro"/>
</dbReference>
<dbReference type="InterPro" id="IPR036388">
    <property type="entry name" value="WH-like_DNA-bd_sf"/>
</dbReference>
<keyword evidence="4" id="KW-0804">Transcription</keyword>
<dbReference type="Gene3D" id="3.40.190.290">
    <property type="match status" value="1"/>
</dbReference>
<dbReference type="Pfam" id="PF03466">
    <property type="entry name" value="LysR_substrate"/>
    <property type="match status" value="1"/>
</dbReference>
<reference evidence="6 7" key="1">
    <citation type="submission" date="2017-10" db="EMBL/GenBank/DDBJ databases">
        <title>Genome sequence of Caulobacter mirabilis FWC38.</title>
        <authorList>
            <person name="Fiebig A."/>
            <person name="Crosson S."/>
        </authorList>
    </citation>
    <scope>NUCLEOTIDE SEQUENCE [LARGE SCALE GENOMIC DNA]</scope>
    <source>
        <strain evidence="6 7">FWC 38</strain>
    </source>
</reference>
<dbReference type="PANTHER" id="PTHR30537">
    <property type="entry name" value="HTH-TYPE TRANSCRIPTIONAL REGULATOR"/>
    <property type="match status" value="1"/>
</dbReference>
<proteinExistence type="inferred from homology"/>
<feature type="domain" description="HTH lysR-type" evidence="5">
    <location>
        <begin position="34"/>
        <end position="91"/>
    </location>
</feature>
<dbReference type="GO" id="GO:0043565">
    <property type="term" value="F:sequence-specific DNA binding"/>
    <property type="evidence" value="ECO:0007669"/>
    <property type="project" value="TreeGrafter"/>
</dbReference>
<dbReference type="Pfam" id="PF00126">
    <property type="entry name" value="HTH_1"/>
    <property type="match status" value="1"/>
</dbReference>
<evidence type="ECO:0000256" key="1">
    <source>
        <dbReference type="ARBA" id="ARBA00009437"/>
    </source>
</evidence>
<evidence type="ECO:0000313" key="6">
    <source>
        <dbReference type="EMBL" id="ATQ43344.1"/>
    </source>
</evidence>
<evidence type="ECO:0000256" key="4">
    <source>
        <dbReference type="ARBA" id="ARBA00023163"/>
    </source>
</evidence>
<keyword evidence="7" id="KW-1185">Reference proteome</keyword>
<keyword evidence="2" id="KW-0805">Transcription regulation</keyword>
<evidence type="ECO:0000256" key="2">
    <source>
        <dbReference type="ARBA" id="ARBA00023015"/>
    </source>
</evidence>
<evidence type="ECO:0000256" key="3">
    <source>
        <dbReference type="ARBA" id="ARBA00023125"/>
    </source>
</evidence>
<dbReference type="SUPFAM" id="SSF53850">
    <property type="entry name" value="Periplasmic binding protein-like II"/>
    <property type="match status" value="1"/>
</dbReference>
<dbReference type="GO" id="GO:0006351">
    <property type="term" value="P:DNA-templated transcription"/>
    <property type="evidence" value="ECO:0007669"/>
    <property type="project" value="TreeGrafter"/>
</dbReference>
<name>A0A2D2AZC5_9CAUL</name>
<dbReference type="Gene3D" id="1.10.10.10">
    <property type="entry name" value="Winged helix-like DNA-binding domain superfamily/Winged helix DNA-binding domain"/>
    <property type="match status" value="1"/>
</dbReference>
<sequence length="330" mass="35236">MNYPLKAENSSSLESLSIMIDNRSKIGPTVDRLPPVEAVVIFTRVAETGSFTAAARAMGVPLATVSKRVAELEDHLGVRLIARTTRRSSLTEPGQRFLIHGRLIVDALQRATDEAAHAAAEPSGRLRLTLSSVLVEAGLGAIVARIAAANPKLRCEIDVSDRYVDLVAEGYDLAVRVGQLKDSSLIRRRIGSTEASMFAAPSLIARLGMPSGPGDLTGYPLIGEQIAPGENQIWTLQRQAQKPMKLTFKPRLSANSVRAIADAIEAGLGVGRLPTFVGRRMVAEGTAVQVLPDWAGPTLDISLVHAANRGVLPGVRLLIDAFTREAGALF</sequence>
<organism evidence="6 7">
    <name type="scientific">Caulobacter mirabilis</name>
    <dbReference type="NCBI Taxonomy" id="69666"/>
    <lineage>
        <taxon>Bacteria</taxon>
        <taxon>Pseudomonadati</taxon>
        <taxon>Pseudomonadota</taxon>
        <taxon>Alphaproteobacteria</taxon>
        <taxon>Caulobacterales</taxon>
        <taxon>Caulobacteraceae</taxon>
        <taxon>Caulobacter</taxon>
    </lineage>
</organism>
<dbReference type="InterPro" id="IPR036390">
    <property type="entry name" value="WH_DNA-bd_sf"/>
</dbReference>
<protein>
    <recommendedName>
        <fullName evidence="5">HTH lysR-type domain-containing protein</fullName>
    </recommendedName>
</protein>
<evidence type="ECO:0000259" key="5">
    <source>
        <dbReference type="PROSITE" id="PS50931"/>
    </source>
</evidence>
<dbReference type="CDD" id="cd08422">
    <property type="entry name" value="PBP2_CrgA_like"/>
    <property type="match status" value="1"/>
</dbReference>
<comment type="similarity">
    <text evidence="1">Belongs to the LysR transcriptional regulatory family.</text>
</comment>
<gene>
    <name evidence="6" type="ORF">CSW64_13425</name>
</gene>
<accession>A0A2D2AZC5</accession>
<dbReference type="EMBL" id="CP024201">
    <property type="protein sequence ID" value="ATQ43344.1"/>
    <property type="molecule type" value="Genomic_DNA"/>
</dbReference>
<dbReference type="PROSITE" id="PS50931">
    <property type="entry name" value="HTH_LYSR"/>
    <property type="match status" value="1"/>
</dbReference>